<dbReference type="InterPro" id="IPR003953">
    <property type="entry name" value="FAD-dep_OxRdtase_2_FAD-bd"/>
</dbReference>
<dbReference type="Proteomes" id="UP000321901">
    <property type="component" value="Unassembled WGS sequence"/>
</dbReference>
<dbReference type="GO" id="GO:0008202">
    <property type="term" value="P:steroid metabolic process"/>
    <property type="evidence" value="ECO:0007669"/>
    <property type="project" value="UniProtKB-ARBA"/>
</dbReference>
<keyword evidence="7" id="KW-1185">Reference proteome</keyword>
<dbReference type="Pfam" id="PF00890">
    <property type="entry name" value="FAD_binding_2"/>
    <property type="match status" value="1"/>
</dbReference>
<dbReference type="RefSeq" id="WP_170232721.1">
    <property type="nucleotide sequence ID" value="NZ_BJYL01000038.1"/>
</dbReference>
<keyword evidence="2" id="KW-0285">Flavoprotein</keyword>
<dbReference type="PANTHER" id="PTHR43400">
    <property type="entry name" value="FUMARATE REDUCTASE"/>
    <property type="match status" value="1"/>
</dbReference>
<sequence length="558" mass="60646">MILKNDMKWDVETDVVVLGSGGAALTTAILAHDQGAEVFILEKSDQIGGTTAFSGGIPWIPNNRYMKELGLEDSHEEAKMYITKLTHGKEPDPELIDVYIENGPKMIDYLHEHTPVKFAVPKGYGDYYADLPGGKKEGRSLDPLPFPLNDLGEWAEKVRRNPIFPPLTLEEGGASDPGDIDFTLVGTRMENNITTMGRALAASLFKGVLDRGIETLTATPGKELVMDDEGAVIGVRAEKEDGTAYFIGARKGVMIASGGFEWNKELVRSFLKGAITHPQSPSYNEGDGLIMAMEAGAALANMSEAWWSPAFVDPTIEYEGKVYNQIDSQARTMANSIIVNKHGKRFVNEGATYMDLPKSFYTYDQNSQSLPNESNVWLIFDQQLKDRALIVTMAPGEDAPDWVPQADSIQELAEKIGVDPDQLEATVERFNQHAANHEDPDFNRGSLHFENFANRFQGRKAMIGPIEKGPFYALPIYAGSLGTNGGPRINEHGQVISLRGEVIPGLYAAGNAAMGILGGAYPGAGGTIGPAMTFGYLAGMHIGNMEPRKISDAESVLA</sequence>
<dbReference type="AlphaFoldDB" id="A0A511ZAR7"/>
<reference evidence="6 7" key="1">
    <citation type="submission" date="2019-07" db="EMBL/GenBank/DDBJ databases">
        <title>Whole genome shotgun sequence of Sporosarcina luteola NBRC 105378.</title>
        <authorList>
            <person name="Hosoyama A."/>
            <person name="Uohara A."/>
            <person name="Ohji S."/>
            <person name="Ichikawa N."/>
        </authorList>
    </citation>
    <scope>NUCLEOTIDE SEQUENCE [LARGE SCALE GENOMIC DNA]</scope>
    <source>
        <strain evidence="6 7">NBRC 105378</strain>
    </source>
</reference>
<comment type="caution">
    <text evidence="6">The sequence shown here is derived from an EMBL/GenBank/DDBJ whole genome shotgun (WGS) entry which is preliminary data.</text>
</comment>
<dbReference type="GO" id="GO:0033765">
    <property type="term" value="F:steroid dehydrogenase activity, acting on the CH-CH group of donors"/>
    <property type="evidence" value="ECO:0007669"/>
    <property type="project" value="UniProtKB-ARBA"/>
</dbReference>
<evidence type="ECO:0000313" key="6">
    <source>
        <dbReference type="EMBL" id="GEN84493.1"/>
    </source>
</evidence>
<gene>
    <name evidence="6" type="ORF">SLU01_28050</name>
</gene>
<feature type="domain" description="FAD-dependent oxidoreductase 2 FAD-binding" evidence="5">
    <location>
        <begin position="14"/>
        <end position="527"/>
    </location>
</feature>
<evidence type="ECO:0000313" key="7">
    <source>
        <dbReference type="Proteomes" id="UP000321901"/>
    </source>
</evidence>
<dbReference type="InterPro" id="IPR050315">
    <property type="entry name" value="FAD-oxidoreductase_2"/>
</dbReference>
<protein>
    <submittedName>
        <fullName evidence="6">FAD-binding protein</fullName>
    </submittedName>
</protein>
<dbReference type="SUPFAM" id="SSF51905">
    <property type="entry name" value="FAD/NAD(P)-binding domain"/>
    <property type="match status" value="1"/>
</dbReference>
<dbReference type="PANTHER" id="PTHR43400:SF10">
    <property type="entry name" value="3-OXOSTEROID 1-DEHYDROGENASE"/>
    <property type="match status" value="1"/>
</dbReference>
<evidence type="ECO:0000256" key="4">
    <source>
        <dbReference type="ARBA" id="ARBA00023002"/>
    </source>
</evidence>
<dbReference type="SUPFAM" id="SSF56425">
    <property type="entry name" value="Succinate dehydrogenase/fumarate reductase flavoprotein, catalytic domain"/>
    <property type="match status" value="1"/>
</dbReference>
<keyword evidence="3" id="KW-0274">FAD</keyword>
<evidence type="ECO:0000256" key="3">
    <source>
        <dbReference type="ARBA" id="ARBA00022827"/>
    </source>
</evidence>
<proteinExistence type="predicted"/>
<evidence type="ECO:0000256" key="2">
    <source>
        <dbReference type="ARBA" id="ARBA00022630"/>
    </source>
</evidence>
<name>A0A511ZAR7_9BACL</name>
<dbReference type="EMBL" id="BJYL01000038">
    <property type="protein sequence ID" value="GEN84493.1"/>
    <property type="molecule type" value="Genomic_DNA"/>
</dbReference>
<organism evidence="6 7">
    <name type="scientific">Sporosarcina luteola</name>
    <dbReference type="NCBI Taxonomy" id="582850"/>
    <lineage>
        <taxon>Bacteria</taxon>
        <taxon>Bacillati</taxon>
        <taxon>Bacillota</taxon>
        <taxon>Bacilli</taxon>
        <taxon>Bacillales</taxon>
        <taxon>Caryophanaceae</taxon>
        <taxon>Sporosarcina</taxon>
    </lineage>
</organism>
<accession>A0A511ZAR7</accession>
<comment type="cofactor">
    <cofactor evidence="1">
        <name>FAD</name>
        <dbReference type="ChEBI" id="CHEBI:57692"/>
    </cofactor>
</comment>
<dbReference type="Gene3D" id="3.50.50.60">
    <property type="entry name" value="FAD/NAD(P)-binding domain"/>
    <property type="match status" value="2"/>
</dbReference>
<dbReference type="InterPro" id="IPR027477">
    <property type="entry name" value="Succ_DH/fumarate_Rdtase_cat_sf"/>
</dbReference>
<dbReference type="InterPro" id="IPR036188">
    <property type="entry name" value="FAD/NAD-bd_sf"/>
</dbReference>
<evidence type="ECO:0000259" key="5">
    <source>
        <dbReference type="Pfam" id="PF00890"/>
    </source>
</evidence>
<evidence type="ECO:0000256" key="1">
    <source>
        <dbReference type="ARBA" id="ARBA00001974"/>
    </source>
</evidence>
<keyword evidence="4" id="KW-0560">Oxidoreductase</keyword>